<dbReference type="STRING" id="351605.Gura_2967"/>
<feature type="domain" description="PTS EIIA type-4" evidence="8">
    <location>
        <begin position="1"/>
        <end position="122"/>
    </location>
</feature>
<proteinExistence type="predicted"/>
<dbReference type="InterPro" id="IPR036662">
    <property type="entry name" value="PTS_EIIA_man-typ_sf"/>
</dbReference>
<dbReference type="SUPFAM" id="SSF53062">
    <property type="entry name" value="PTS system fructose IIA component-like"/>
    <property type="match status" value="1"/>
</dbReference>
<keyword evidence="3" id="KW-0963">Cytoplasm</keyword>
<dbReference type="PROSITE" id="PS51096">
    <property type="entry name" value="PTS_EIIA_TYPE_4"/>
    <property type="match status" value="1"/>
</dbReference>
<dbReference type="GO" id="GO:0016020">
    <property type="term" value="C:membrane"/>
    <property type="evidence" value="ECO:0007669"/>
    <property type="project" value="InterPro"/>
</dbReference>
<reference evidence="9 10" key="1">
    <citation type="submission" date="2007-05" db="EMBL/GenBank/DDBJ databases">
        <title>Complete sequence of Geobacter uraniireducens Rf4.</title>
        <authorList>
            <consortium name="US DOE Joint Genome Institute"/>
            <person name="Copeland A."/>
            <person name="Lucas S."/>
            <person name="Lapidus A."/>
            <person name="Barry K."/>
            <person name="Detter J.C."/>
            <person name="Glavina del Rio T."/>
            <person name="Hammon N."/>
            <person name="Israni S."/>
            <person name="Dalin E."/>
            <person name="Tice H."/>
            <person name="Pitluck S."/>
            <person name="Chertkov O."/>
            <person name="Brettin T."/>
            <person name="Bruce D."/>
            <person name="Han C."/>
            <person name="Schmutz J."/>
            <person name="Larimer F."/>
            <person name="Land M."/>
            <person name="Hauser L."/>
            <person name="Kyrpides N."/>
            <person name="Mikhailova N."/>
            <person name="Shelobolina E."/>
            <person name="Aklujkar M."/>
            <person name="Lovley D."/>
            <person name="Richardson P."/>
        </authorList>
    </citation>
    <scope>NUCLEOTIDE SEQUENCE [LARGE SCALE GENOMIC DNA]</scope>
    <source>
        <strain evidence="9 10">Rf4</strain>
    </source>
</reference>
<keyword evidence="7" id="KW-0418">Kinase</keyword>
<dbReference type="AlphaFoldDB" id="A5G5S1"/>
<accession>A5G5S1</accession>
<dbReference type="Proteomes" id="UP000006695">
    <property type="component" value="Chromosome"/>
</dbReference>
<dbReference type="InterPro" id="IPR004701">
    <property type="entry name" value="PTS_EIIA_man-typ"/>
</dbReference>
<organism evidence="9 10">
    <name type="scientific">Geotalea uraniireducens (strain Rf4)</name>
    <name type="common">Geobacter uraniireducens</name>
    <dbReference type="NCBI Taxonomy" id="351605"/>
    <lineage>
        <taxon>Bacteria</taxon>
        <taxon>Pseudomonadati</taxon>
        <taxon>Thermodesulfobacteriota</taxon>
        <taxon>Desulfuromonadia</taxon>
        <taxon>Geobacterales</taxon>
        <taxon>Geobacteraceae</taxon>
        <taxon>Geotalea</taxon>
    </lineage>
</organism>
<dbReference type="GO" id="GO:0016301">
    <property type="term" value="F:kinase activity"/>
    <property type="evidence" value="ECO:0007669"/>
    <property type="project" value="UniProtKB-KW"/>
</dbReference>
<dbReference type="RefSeq" id="WP_011939808.1">
    <property type="nucleotide sequence ID" value="NC_009483.1"/>
</dbReference>
<evidence type="ECO:0000256" key="2">
    <source>
        <dbReference type="ARBA" id="ARBA00022448"/>
    </source>
</evidence>
<dbReference type="KEGG" id="gur:Gura_2967"/>
<keyword evidence="4" id="KW-0762">Sugar transport</keyword>
<dbReference type="InterPro" id="IPR033887">
    <property type="entry name" value="PTS_IIA_man"/>
</dbReference>
<keyword evidence="5" id="KW-0808">Transferase</keyword>
<evidence type="ECO:0000256" key="3">
    <source>
        <dbReference type="ARBA" id="ARBA00022490"/>
    </source>
</evidence>
<dbReference type="Pfam" id="PF03610">
    <property type="entry name" value="EIIA-man"/>
    <property type="match status" value="1"/>
</dbReference>
<evidence type="ECO:0000256" key="1">
    <source>
        <dbReference type="ARBA" id="ARBA00004496"/>
    </source>
</evidence>
<evidence type="ECO:0000256" key="4">
    <source>
        <dbReference type="ARBA" id="ARBA00022597"/>
    </source>
</evidence>
<comment type="subcellular location">
    <subcellularLocation>
        <location evidence="1">Cytoplasm</location>
    </subcellularLocation>
</comment>
<dbReference type="Gene3D" id="3.40.50.510">
    <property type="entry name" value="Phosphotransferase system, mannose-type IIA component"/>
    <property type="match status" value="1"/>
</dbReference>
<dbReference type="HOGENOM" id="CLU_123235_0_1_7"/>
<gene>
    <name evidence="9" type="ordered locus">Gura_2967</name>
</gene>
<dbReference type="EMBL" id="CP000698">
    <property type="protein sequence ID" value="ABQ27139.1"/>
    <property type="molecule type" value="Genomic_DNA"/>
</dbReference>
<dbReference type="InterPro" id="IPR051471">
    <property type="entry name" value="Bacterial_PTS_sugar_comp"/>
</dbReference>
<evidence type="ECO:0000256" key="7">
    <source>
        <dbReference type="ARBA" id="ARBA00022777"/>
    </source>
</evidence>
<evidence type="ECO:0000259" key="8">
    <source>
        <dbReference type="PROSITE" id="PS51096"/>
    </source>
</evidence>
<sequence>MIGLVLVTHAGLAEELLVAAEMIVGKIERAETVGIKADAKVDVIMSSITSAVEKVSGDGVIIMTDMFGGTPSNMSLSFLEENKVEVLTGVNLPMVIKFATERTKVGVSELARKLKECGLESISVAGEYLKK</sequence>
<dbReference type="CDD" id="cd00006">
    <property type="entry name" value="PTS_IIA_man"/>
    <property type="match status" value="1"/>
</dbReference>
<keyword evidence="2" id="KW-0813">Transport</keyword>
<evidence type="ECO:0000256" key="5">
    <source>
        <dbReference type="ARBA" id="ARBA00022679"/>
    </source>
</evidence>
<evidence type="ECO:0000256" key="6">
    <source>
        <dbReference type="ARBA" id="ARBA00022683"/>
    </source>
</evidence>
<keyword evidence="10" id="KW-1185">Reference proteome</keyword>
<dbReference type="GO" id="GO:0005737">
    <property type="term" value="C:cytoplasm"/>
    <property type="evidence" value="ECO:0007669"/>
    <property type="project" value="UniProtKB-SubCell"/>
</dbReference>
<name>A5G5S1_GEOUR</name>
<evidence type="ECO:0000313" key="10">
    <source>
        <dbReference type="Proteomes" id="UP000006695"/>
    </source>
</evidence>
<dbReference type="OrthoDB" id="9794368at2"/>
<dbReference type="GO" id="GO:0009401">
    <property type="term" value="P:phosphoenolpyruvate-dependent sugar phosphotransferase system"/>
    <property type="evidence" value="ECO:0007669"/>
    <property type="project" value="UniProtKB-KW"/>
</dbReference>
<dbReference type="PANTHER" id="PTHR33799">
    <property type="entry name" value="PTS PERMEASE-RELATED-RELATED"/>
    <property type="match status" value="1"/>
</dbReference>
<dbReference type="PANTHER" id="PTHR33799:SF1">
    <property type="entry name" value="PTS SYSTEM MANNOSE-SPECIFIC EIIAB COMPONENT-RELATED"/>
    <property type="match status" value="1"/>
</dbReference>
<keyword evidence="6" id="KW-0598">Phosphotransferase system</keyword>
<protein>
    <submittedName>
        <fullName evidence="9">PTS system fructose subfamily IIA component</fullName>
    </submittedName>
</protein>
<evidence type="ECO:0000313" key="9">
    <source>
        <dbReference type="EMBL" id="ABQ27139.1"/>
    </source>
</evidence>